<comment type="caution">
    <text evidence="4">The sequence shown here is derived from an EMBL/GenBank/DDBJ whole genome shotgun (WGS) entry which is preliminary data.</text>
</comment>
<keyword evidence="1" id="KW-0802">TPR repeat</keyword>
<organism evidence="4 5">
    <name type="scientific">Tenacibaculum skagerrakense</name>
    <dbReference type="NCBI Taxonomy" id="186571"/>
    <lineage>
        <taxon>Bacteria</taxon>
        <taxon>Pseudomonadati</taxon>
        <taxon>Bacteroidota</taxon>
        <taxon>Flavobacteriia</taxon>
        <taxon>Flavobacteriales</taxon>
        <taxon>Flavobacteriaceae</taxon>
        <taxon>Tenacibaculum</taxon>
    </lineage>
</organism>
<feature type="repeat" description="TPR" evidence="1">
    <location>
        <begin position="129"/>
        <end position="162"/>
    </location>
</feature>
<name>A0A4R2NRT0_9FLAO</name>
<accession>A0A4R2NRT0</accession>
<dbReference type="AlphaFoldDB" id="A0A4R2NRT0"/>
<dbReference type="Pfam" id="PF12770">
    <property type="entry name" value="CHAT"/>
    <property type="match status" value="1"/>
</dbReference>
<dbReference type="RefSeq" id="WP_132794892.1">
    <property type="nucleotide sequence ID" value="NZ_SLXM01000006.1"/>
</dbReference>
<dbReference type="EMBL" id="SLXM01000006">
    <property type="protein sequence ID" value="TCP24211.1"/>
    <property type="molecule type" value="Genomic_DNA"/>
</dbReference>
<keyword evidence="2" id="KW-0812">Transmembrane</keyword>
<dbReference type="OrthoDB" id="9771112at2"/>
<protein>
    <submittedName>
        <fullName evidence="4">CHAT domain-containing protein</fullName>
    </submittedName>
</protein>
<dbReference type="PANTHER" id="PTHR10098">
    <property type="entry name" value="RAPSYN-RELATED"/>
    <property type="match status" value="1"/>
</dbReference>
<dbReference type="PROSITE" id="PS50005">
    <property type="entry name" value="TPR"/>
    <property type="match status" value="1"/>
</dbReference>
<keyword evidence="2" id="KW-0472">Membrane</keyword>
<evidence type="ECO:0000313" key="5">
    <source>
        <dbReference type="Proteomes" id="UP000294564"/>
    </source>
</evidence>
<evidence type="ECO:0000256" key="2">
    <source>
        <dbReference type="SAM" id="Phobius"/>
    </source>
</evidence>
<keyword evidence="5" id="KW-1185">Reference proteome</keyword>
<evidence type="ECO:0000256" key="1">
    <source>
        <dbReference type="PROSITE-ProRule" id="PRU00339"/>
    </source>
</evidence>
<evidence type="ECO:0000259" key="3">
    <source>
        <dbReference type="Pfam" id="PF12770"/>
    </source>
</evidence>
<dbReference type="InterPro" id="IPR019734">
    <property type="entry name" value="TPR_rpt"/>
</dbReference>
<keyword evidence="2" id="KW-1133">Transmembrane helix</keyword>
<dbReference type="InterPro" id="IPR011990">
    <property type="entry name" value="TPR-like_helical_dom_sf"/>
</dbReference>
<proteinExistence type="predicted"/>
<dbReference type="Gene3D" id="1.25.40.10">
    <property type="entry name" value="Tetratricopeptide repeat domain"/>
    <property type="match status" value="2"/>
</dbReference>
<reference evidence="4 5" key="1">
    <citation type="submission" date="2019-03" db="EMBL/GenBank/DDBJ databases">
        <title>Genomic Encyclopedia of Type Strains, Phase IV (KMG-IV): sequencing the most valuable type-strain genomes for metagenomic binning, comparative biology and taxonomic classification.</title>
        <authorList>
            <person name="Goeker M."/>
        </authorList>
    </citation>
    <scope>NUCLEOTIDE SEQUENCE [LARGE SCALE GENOMIC DNA]</scope>
    <source>
        <strain evidence="4 5">DSM 14836</strain>
    </source>
</reference>
<feature type="domain" description="CHAT" evidence="3">
    <location>
        <begin position="621"/>
        <end position="863"/>
    </location>
</feature>
<dbReference type="SMART" id="SM00028">
    <property type="entry name" value="TPR"/>
    <property type="match status" value="2"/>
</dbReference>
<evidence type="ECO:0000313" key="4">
    <source>
        <dbReference type="EMBL" id="TCP24211.1"/>
    </source>
</evidence>
<dbReference type="Proteomes" id="UP000294564">
    <property type="component" value="Unassembled WGS sequence"/>
</dbReference>
<feature type="transmembrane region" description="Helical" evidence="2">
    <location>
        <begin position="873"/>
        <end position="891"/>
    </location>
</feature>
<dbReference type="InterPro" id="IPR024983">
    <property type="entry name" value="CHAT_dom"/>
</dbReference>
<sequence length="895" mass="104026">MILLIILSFHNWVNGQNFYIDSLIKENDLTEHKADQILNEIKNDTLKLRKRAFNFSRFFYKKQNPNLNLAIKYANVELKLLDQIGEESNHYHSAIYRLGLYNIYAQRYDSAIYYLKKASEINTYKKRKGQAYCELGRHYFKKGYYHKSTNYYSKGLDLLKEYGKPSSTFIHAINMSQNAYKTENKHIILKCIYYFNMIDSITKSNANIISNTRKINLNVGFGNLYSLKPIDSLQKAMGYYKKALKLSIKNKNFYYLALTNMNIAESYIYKQRDSAKFYVYESLKYSEKIVNEEDSNFIIAGSYLNASRYFLSSKKLKKSLDYANKAMKKYCFVNDINDINSLNLLKNQYKKNTLIALKLKVNILFKLYEREQKVSYINQIIESVNISNLLVNLILKESTETITQLFWRDDVSEIYSYGVLAAYYLKDNNLFFDFIEKNKAFLLTQSIKQNNLTSNLSYKATLDDALFRKKILDIESRTTNENKFLNDSLFNLKLKYERFKDSLKLIYPDYFSKKNNVQSISLSELKQKLDNKTAVLSYDIVKNYNSDNYELLGLVNTREKSISFKVPLTQKEYSLFSKYKKLISKPFSQKEQLIDFKEVSYKLNTFLFPNSEINRLIKNKDFIIITNGELQNLPFEALVTKKKSLKYLIEDHNISYAYSASFLDFNNSLKRETSKNLAAFAPVSFSNSELKSLQATEAEVKTISNEMSSDVFTNINATKTNFLNNSDDYKILHLATHATSSDNPAIYFSKDTLQLHELYTHKTNADLVVLSACESNLGEIKKGEGVFSLSRGFFYSGAKSVISSLWNVNDVSTSSIMKDFYKNLNNNQSKSEALNNAKRNYLKEHSLSEKSPYYWASFVLIGDTSPTYPATPYWIYLLGVVALFSIILFFFKKRG</sequence>
<gene>
    <name evidence="4" type="ORF">EV195_1068</name>
</gene>
<dbReference type="SUPFAM" id="SSF48452">
    <property type="entry name" value="TPR-like"/>
    <property type="match status" value="2"/>
</dbReference>